<evidence type="ECO:0000256" key="5">
    <source>
        <dbReference type="ARBA" id="ARBA00021008"/>
    </source>
</evidence>
<comment type="similarity">
    <text evidence="3 18">Belongs to the complex I subunit 2 family.</text>
</comment>
<evidence type="ECO:0000256" key="9">
    <source>
        <dbReference type="ARBA" id="ARBA00022792"/>
    </source>
</evidence>
<dbReference type="GO" id="GO:0005743">
    <property type="term" value="C:mitochondrial inner membrane"/>
    <property type="evidence" value="ECO:0007669"/>
    <property type="project" value="UniProtKB-SubCell"/>
</dbReference>
<dbReference type="GO" id="GO:0006120">
    <property type="term" value="P:mitochondrial electron transport, NADH to ubiquinone"/>
    <property type="evidence" value="ECO:0007669"/>
    <property type="project" value="InterPro"/>
</dbReference>
<evidence type="ECO:0000256" key="15">
    <source>
        <dbReference type="ARBA" id="ARBA00023128"/>
    </source>
</evidence>
<dbReference type="EC" id="7.1.1.2" evidence="4 18"/>
<feature type="transmembrane region" description="Helical" evidence="18">
    <location>
        <begin position="148"/>
        <end position="166"/>
    </location>
</feature>
<dbReference type="PRINTS" id="PR01436">
    <property type="entry name" value="NADHDHGNASE2"/>
</dbReference>
<evidence type="ECO:0000256" key="3">
    <source>
        <dbReference type="ARBA" id="ARBA00007012"/>
    </source>
</evidence>
<keyword evidence="15 18" id="KW-0496">Mitochondrion</keyword>
<dbReference type="PANTHER" id="PTHR46552">
    <property type="entry name" value="NADH-UBIQUINONE OXIDOREDUCTASE CHAIN 2"/>
    <property type="match status" value="1"/>
</dbReference>
<dbReference type="GO" id="GO:0008137">
    <property type="term" value="F:NADH dehydrogenase (ubiquinone) activity"/>
    <property type="evidence" value="ECO:0007669"/>
    <property type="project" value="UniProtKB-EC"/>
</dbReference>
<evidence type="ECO:0000256" key="8">
    <source>
        <dbReference type="ARBA" id="ARBA00022692"/>
    </source>
</evidence>
<evidence type="ECO:0000256" key="12">
    <source>
        <dbReference type="ARBA" id="ARBA00022989"/>
    </source>
</evidence>
<evidence type="ECO:0000259" key="19">
    <source>
        <dbReference type="Pfam" id="PF00361"/>
    </source>
</evidence>
<evidence type="ECO:0000256" key="2">
    <source>
        <dbReference type="ARBA" id="ARBA00004448"/>
    </source>
</evidence>
<keyword evidence="16 18" id="KW-0472">Membrane</keyword>
<feature type="transmembrane region" description="Helical" evidence="18">
    <location>
        <begin position="236"/>
        <end position="258"/>
    </location>
</feature>
<comment type="function">
    <text evidence="18">Core subunit of the mitochondrial membrane respiratory chain NADH dehydrogenase (Complex I) which catalyzes electron transfer from NADH through the respiratory chain, using ubiquinone as an electron acceptor. Essential for the catalytic activity and assembly of complex I.</text>
</comment>
<keyword evidence="14 18" id="KW-0830">Ubiquinone</keyword>
<proteinExistence type="inferred from homology"/>
<feature type="domain" description="NADH:quinone oxidoreductase/Mrp antiporter transmembrane" evidence="19">
    <location>
        <begin position="23"/>
        <end position="285"/>
    </location>
</feature>
<comment type="subcellular location">
    <subcellularLocation>
        <location evidence="2 18">Mitochondrion inner membrane</location>
        <topology evidence="2 18">Multi-pass membrane protein</topology>
    </subcellularLocation>
</comment>
<evidence type="ECO:0000256" key="6">
    <source>
        <dbReference type="ARBA" id="ARBA00022448"/>
    </source>
</evidence>
<keyword evidence="8 18" id="KW-0812">Transmembrane</keyword>
<feature type="transmembrane region" description="Helical" evidence="18">
    <location>
        <begin position="91"/>
        <end position="112"/>
    </location>
</feature>
<feature type="transmembrane region" description="Helical" evidence="18">
    <location>
        <begin position="7"/>
        <end position="27"/>
    </location>
</feature>
<evidence type="ECO:0000256" key="18">
    <source>
        <dbReference type="RuleBase" id="RU003403"/>
    </source>
</evidence>
<evidence type="ECO:0000256" key="1">
    <source>
        <dbReference type="ARBA" id="ARBA00003257"/>
    </source>
</evidence>
<evidence type="ECO:0000256" key="4">
    <source>
        <dbReference type="ARBA" id="ARBA00012944"/>
    </source>
</evidence>
<comment type="catalytic activity">
    <reaction evidence="17 18">
        <text>a ubiquinone + NADH + 5 H(+)(in) = a ubiquinol + NAD(+) + 4 H(+)(out)</text>
        <dbReference type="Rhea" id="RHEA:29091"/>
        <dbReference type="Rhea" id="RHEA-COMP:9565"/>
        <dbReference type="Rhea" id="RHEA-COMP:9566"/>
        <dbReference type="ChEBI" id="CHEBI:15378"/>
        <dbReference type="ChEBI" id="CHEBI:16389"/>
        <dbReference type="ChEBI" id="CHEBI:17976"/>
        <dbReference type="ChEBI" id="CHEBI:57540"/>
        <dbReference type="ChEBI" id="CHEBI:57945"/>
        <dbReference type="EC" id="7.1.1.2"/>
    </reaction>
</comment>
<organism evidence="20">
    <name type="scientific">Curculionidae sp. BMNH 1042554</name>
    <dbReference type="NCBI Taxonomy" id="2834647"/>
    <lineage>
        <taxon>Eukaryota</taxon>
        <taxon>Metazoa</taxon>
        <taxon>Ecdysozoa</taxon>
        <taxon>Arthropoda</taxon>
        <taxon>Hexapoda</taxon>
        <taxon>Insecta</taxon>
        <taxon>Pterygota</taxon>
        <taxon>Neoptera</taxon>
        <taxon>Endopterygota</taxon>
        <taxon>Coleoptera</taxon>
        <taxon>Polyphaga</taxon>
        <taxon>Cucujiformia</taxon>
        <taxon>Curculionidae</taxon>
    </lineage>
</organism>
<dbReference type="EMBL" id="MK692558">
    <property type="protein sequence ID" value="QXG82659.1"/>
    <property type="molecule type" value="Genomic_DNA"/>
</dbReference>
<dbReference type="InterPro" id="IPR001750">
    <property type="entry name" value="ND/Mrp_TM"/>
</dbReference>
<gene>
    <name evidence="20" type="primary">nad2</name>
</gene>
<feature type="transmembrane region" description="Helical" evidence="18">
    <location>
        <begin position="270"/>
        <end position="292"/>
    </location>
</feature>
<evidence type="ECO:0000313" key="20">
    <source>
        <dbReference type="EMBL" id="QXG82659.1"/>
    </source>
</evidence>
<dbReference type="InterPro" id="IPR050175">
    <property type="entry name" value="Complex_I_Subunit_2"/>
</dbReference>
<keyword evidence="10 18" id="KW-1278">Translocase</keyword>
<keyword evidence="11 18" id="KW-0249">Electron transport</keyword>
<keyword evidence="7 18" id="KW-0679">Respiratory chain</keyword>
<evidence type="ECO:0000256" key="10">
    <source>
        <dbReference type="ARBA" id="ARBA00022967"/>
    </source>
</evidence>
<dbReference type="Pfam" id="PF00361">
    <property type="entry name" value="Proton_antipo_M"/>
    <property type="match status" value="1"/>
</dbReference>
<keyword evidence="12 18" id="KW-1133">Transmembrane helix</keyword>
<comment type="function">
    <text evidence="1">Core subunit of the mitochondrial membrane respiratory chain NADH dehydrogenase (Complex I) that is believed to belong to the minimal assembly required for catalysis. Complex I functions in the transfer of electrons from NADH to the respiratory chain. The immediate electron acceptor for the enzyme is believed to be ubiquinone.</text>
</comment>
<dbReference type="InterPro" id="IPR003917">
    <property type="entry name" value="NADH_UbQ_OxRdtase_chain2"/>
</dbReference>
<feature type="transmembrane region" description="Helical" evidence="18">
    <location>
        <begin position="313"/>
        <end position="336"/>
    </location>
</feature>
<evidence type="ECO:0000256" key="14">
    <source>
        <dbReference type="ARBA" id="ARBA00023075"/>
    </source>
</evidence>
<keyword evidence="9 18" id="KW-0999">Mitochondrion inner membrane</keyword>
<evidence type="ECO:0000256" key="13">
    <source>
        <dbReference type="ARBA" id="ARBA00023027"/>
    </source>
</evidence>
<dbReference type="PANTHER" id="PTHR46552:SF1">
    <property type="entry name" value="NADH-UBIQUINONE OXIDOREDUCTASE CHAIN 2"/>
    <property type="match status" value="1"/>
</dbReference>
<geneLocation type="mitochondrion" evidence="20"/>
<protein>
    <recommendedName>
        <fullName evidence="5 18">NADH-ubiquinone oxidoreductase chain 2</fullName>
        <ecNumber evidence="4 18">7.1.1.2</ecNumber>
    </recommendedName>
</protein>
<keyword evidence="6" id="KW-0813">Transport</keyword>
<evidence type="ECO:0000256" key="11">
    <source>
        <dbReference type="ARBA" id="ARBA00022982"/>
    </source>
</evidence>
<accession>A0A8F5A1G3</accession>
<sequence>MMKLFKILFINTMIIGTLISISSYSWLSTWIGLEINLLSFIPLFKNNKNKFSTEAAIKYFIAQTMGSSMLLFSISNMLLMKNITTYEYSLFNLMISSTLLLKTGAAPFHFWFPEVSSGLNWNNFFMLLTWQKIGPMILLMYQIKTIELFFTMIIILSSMISGLQGLNQTCMRKILTYSSINHISWMISSMLMSLNIFYYYFLMYTLINMSIIMILKKFNILFLNQLNQIFSYNKKIKFLFMMNFLSLGGLPPFLGFLPKWLTINCMIENYQFTVATIMIIFSLITLYFYLRITFSSFSIFSKETLILSFKNISFYHMLFSMISITGLIFCSMVKSIM</sequence>
<evidence type="ECO:0000256" key="16">
    <source>
        <dbReference type="ARBA" id="ARBA00023136"/>
    </source>
</evidence>
<feature type="transmembrane region" description="Helical" evidence="18">
    <location>
        <begin position="196"/>
        <end position="215"/>
    </location>
</feature>
<dbReference type="AlphaFoldDB" id="A0A8F5A1G3"/>
<evidence type="ECO:0000256" key="7">
    <source>
        <dbReference type="ARBA" id="ARBA00022660"/>
    </source>
</evidence>
<name>A0A8F5A1G3_9CUCU</name>
<feature type="transmembrane region" description="Helical" evidence="18">
    <location>
        <begin position="56"/>
        <end position="79"/>
    </location>
</feature>
<reference evidence="20" key="1">
    <citation type="submission" date="2019-03" db="EMBL/GenBank/DDBJ databases">
        <title>New complete mitochondrial genomes of soil dwelling insects.</title>
        <authorList>
            <person name="Andujar C."/>
            <person name="Arribas P."/>
            <person name="Motyka M."/>
            <person name="Bocek M."/>
            <person name="Linard B."/>
            <person name="Vogler A."/>
        </authorList>
    </citation>
    <scope>NUCLEOTIDE SEQUENCE</scope>
</reference>
<keyword evidence="13 18" id="KW-0520">NAD</keyword>
<evidence type="ECO:0000256" key="17">
    <source>
        <dbReference type="ARBA" id="ARBA00049551"/>
    </source>
</evidence>